<name>A0ABR1DM75_NECAM</name>
<feature type="region of interest" description="Disordered" evidence="1">
    <location>
        <begin position="1"/>
        <end position="36"/>
    </location>
</feature>
<keyword evidence="3" id="KW-1185">Reference proteome</keyword>
<comment type="caution">
    <text evidence="2">The sequence shown here is derived from an EMBL/GenBank/DDBJ whole genome shotgun (WGS) entry which is preliminary data.</text>
</comment>
<dbReference type="Proteomes" id="UP001303046">
    <property type="component" value="Unassembled WGS sequence"/>
</dbReference>
<protein>
    <submittedName>
        <fullName evidence="2">Uncharacterized protein</fullName>
    </submittedName>
</protein>
<proteinExistence type="predicted"/>
<feature type="compositionally biased region" description="Pro residues" evidence="1">
    <location>
        <begin position="15"/>
        <end position="30"/>
    </location>
</feature>
<evidence type="ECO:0000313" key="3">
    <source>
        <dbReference type="Proteomes" id="UP001303046"/>
    </source>
</evidence>
<accession>A0ABR1DM75</accession>
<organism evidence="2 3">
    <name type="scientific">Necator americanus</name>
    <name type="common">Human hookworm</name>
    <dbReference type="NCBI Taxonomy" id="51031"/>
    <lineage>
        <taxon>Eukaryota</taxon>
        <taxon>Metazoa</taxon>
        <taxon>Ecdysozoa</taxon>
        <taxon>Nematoda</taxon>
        <taxon>Chromadorea</taxon>
        <taxon>Rhabditida</taxon>
        <taxon>Rhabditina</taxon>
        <taxon>Rhabditomorpha</taxon>
        <taxon>Strongyloidea</taxon>
        <taxon>Ancylostomatidae</taxon>
        <taxon>Bunostominae</taxon>
        <taxon>Necator</taxon>
    </lineage>
</organism>
<gene>
    <name evidence="2" type="primary">Necator_chrIV.g16401</name>
    <name evidence="2" type="ORF">RB195_003105</name>
</gene>
<evidence type="ECO:0000313" key="2">
    <source>
        <dbReference type="EMBL" id="KAK6751509.1"/>
    </source>
</evidence>
<sequence length="71" mass="7796">MGCRPSTPEVITVTPPDPPPSEVPSDPPLSKPRSYRPSIASLQIPNFQDDLSSECMRSGLPFLSYPLHLFT</sequence>
<dbReference type="EMBL" id="JAVFWL010000004">
    <property type="protein sequence ID" value="KAK6751509.1"/>
    <property type="molecule type" value="Genomic_DNA"/>
</dbReference>
<evidence type="ECO:0000256" key="1">
    <source>
        <dbReference type="SAM" id="MobiDB-lite"/>
    </source>
</evidence>
<reference evidence="2 3" key="1">
    <citation type="submission" date="2023-08" db="EMBL/GenBank/DDBJ databases">
        <title>A Necator americanus chromosomal reference genome.</title>
        <authorList>
            <person name="Ilik V."/>
            <person name="Petrzelkova K.J."/>
            <person name="Pardy F."/>
            <person name="Fuh T."/>
            <person name="Niatou-Singa F.S."/>
            <person name="Gouil Q."/>
            <person name="Baker L."/>
            <person name="Ritchie M.E."/>
            <person name="Jex A.R."/>
            <person name="Gazzola D."/>
            <person name="Li H."/>
            <person name="Toshio Fujiwara R."/>
            <person name="Zhan B."/>
            <person name="Aroian R.V."/>
            <person name="Pafco B."/>
            <person name="Schwarz E.M."/>
        </authorList>
    </citation>
    <scope>NUCLEOTIDE SEQUENCE [LARGE SCALE GENOMIC DNA]</scope>
    <source>
        <strain evidence="2 3">Aroian</strain>
        <tissue evidence="2">Whole animal</tissue>
    </source>
</reference>